<dbReference type="InterPro" id="IPR001509">
    <property type="entry name" value="Epimerase_deHydtase"/>
</dbReference>
<dbReference type="Pfam" id="PF01370">
    <property type="entry name" value="Epimerase"/>
    <property type="match status" value="1"/>
</dbReference>
<dbReference type="PANTHER" id="PTHR43725:SF53">
    <property type="entry name" value="UDP-ARABINOSE 4-EPIMERASE 1"/>
    <property type="match status" value="1"/>
</dbReference>
<dbReference type="InterPro" id="IPR036291">
    <property type="entry name" value="NAD(P)-bd_dom_sf"/>
</dbReference>
<dbReference type="AlphaFoldDB" id="A0A0F9BEX2"/>
<evidence type="ECO:0000256" key="1">
    <source>
        <dbReference type="ARBA" id="ARBA00007637"/>
    </source>
</evidence>
<dbReference type="EMBL" id="LAZR01052435">
    <property type="protein sequence ID" value="KKK82971.1"/>
    <property type="molecule type" value="Genomic_DNA"/>
</dbReference>
<dbReference type="PANTHER" id="PTHR43725">
    <property type="entry name" value="UDP-GLUCOSE 4-EPIMERASE"/>
    <property type="match status" value="1"/>
</dbReference>
<protein>
    <recommendedName>
        <fullName evidence="2">NAD-dependent epimerase/dehydratase domain-containing protein</fullName>
    </recommendedName>
</protein>
<dbReference type="SUPFAM" id="SSF51735">
    <property type="entry name" value="NAD(P)-binding Rossmann-fold domains"/>
    <property type="match status" value="1"/>
</dbReference>
<gene>
    <name evidence="3" type="ORF">LCGC14_2798040</name>
</gene>
<feature type="non-terminal residue" evidence="3">
    <location>
        <position position="213"/>
    </location>
</feature>
<accession>A0A0F9BEX2</accession>
<organism evidence="3">
    <name type="scientific">marine sediment metagenome</name>
    <dbReference type="NCBI Taxonomy" id="412755"/>
    <lineage>
        <taxon>unclassified sequences</taxon>
        <taxon>metagenomes</taxon>
        <taxon>ecological metagenomes</taxon>
    </lineage>
</organism>
<feature type="domain" description="NAD-dependent epimerase/dehydratase" evidence="2">
    <location>
        <begin position="5"/>
        <end position="212"/>
    </location>
</feature>
<reference evidence="3" key="1">
    <citation type="journal article" date="2015" name="Nature">
        <title>Complex archaea that bridge the gap between prokaryotes and eukaryotes.</title>
        <authorList>
            <person name="Spang A."/>
            <person name="Saw J.H."/>
            <person name="Jorgensen S.L."/>
            <person name="Zaremba-Niedzwiedzka K."/>
            <person name="Martijn J."/>
            <person name="Lind A.E."/>
            <person name="van Eijk R."/>
            <person name="Schleper C."/>
            <person name="Guy L."/>
            <person name="Ettema T.J."/>
        </authorList>
    </citation>
    <scope>NUCLEOTIDE SEQUENCE</scope>
</reference>
<evidence type="ECO:0000259" key="2">
    <source>
        <dbReference type="Pfam" id="PF01370"/>
    </source>
</evidence>
<dbReference type="GO" id="GO:0033499">
    <property type="term" value="P:galactose catabolic process via UDP-galactose, Leloir pathway"/>
    <property type="evidence" value="ECO:0007669"/>
    <property type="project" value="TreeGrafter"/>
</dbReference>
<name>A0A0F9BEX2_9ZZZZ</name>
<comment type="caution">
    <text evidence="3">The sequence shown here is derived from an EMBL/GenBank/DDBJ whole genome shotgun (WGS) entry which is preliminary data.</text>
</comment>
<comment type="similarity">
    <text evidence="1">Belongs to the NAD(P)-dependent epimerase/dehydratase family.</text>
</comment>
<evidence type="ECO:0000313" key="3">
    <source>
        <dbReference type="EMBL" id="KKK82971.1"/>
    </source>
</evidence>
<proteinExistence type="inferred from homology"/>
<sequence>MNKKIVLVGGGGFIGHNLALELNRLGNDVTIIDFLSVNNFTTLLADSSRIFALYRKMVLERFDLLQLAKVPILPVDARDYHQLSKVIGGIKPDVIVHMAAVAHIDRSNKDPHSTFDHSYRTLENALDVARALETPHFIFFSSSTAYGNFKAPILDEEAQCSPFGIYGTLKLNGENSVISHNQVFDLPYTIVRPCALYGPRCISGRVIQKFIEA</sequence>
<dbReference type="Gene3D" id="3.40.50.720">
    <property type="entry name" value="NAD(P)-binding Rossmann-like Domain"/>
    <property type="match status" value="1"/>
</dbReference>